<proteinExistence type="predicted"/>
<accession>A0A1B9H123</accession>
<name>A0A1B9H123_9TREE</name>
<evidence type="ECO:0000256" key="1">
    <source>
        <dbReference type="SAM" id="MobiDB-lite"/>
    </source>
</evidence>
<feature type="compositionally biased region" description="Polar residues" evidence="1">
    <location>
        <begin position="101"/>
        <end position="122"/>
    </location>
</feature>
<reference evidence="3" key="2">
    <citation type="submission" date="2013-12" db="EMBL/GenBank/DDBJ databases">
        <title>Evolution of pathogenesis and genome organization in the Tremellales.</title>
        <authorList>
            <person name="Cuomo C."/>
            <person name="Litvintseva A."/>
            <person name="Heitman J."/>
            <person name="Chen Y."/>
            <person name="Sun S."/>
            <person name="Springer D."/>
            <person name="Dromer F."/>
            <person name="Young S."/>
            <person name="Zeng Q."/>
            <person name="Chapman S."/>
            <person name="Gujja S."/>
            <person name="Saif S."/>
            <person name="Birren B."/>
        </authorList>
    </citation>
    <scope>NUCLEOTIDE SEQUENCE [LARGE SCALE GENOMIC DNA]</scope>
    <source>
        <strain evidence="3">BCC8398</strain>
    </source>
</reference>
<feature type="region of interest" description="Disordered" evidence="1">
    <location>
        <begin position="78"/>
        <end position="148"/>
    </location>
</feature>
<dbReference type="Proteomes" id="UP000092666">
    <property type="component" value="Unassembled WGS sequence"/>
</dbReference>
<keyword evidence="3" id="KW-1185">Reference proteome</keyword>
<gene>
    <name evidence="2" type="ORF">I316_01563</name>
</gene>
<protein>
    <submittedName>
        <fullName evidence="2">Uncharacterized protein</fullName>
    </submittedName>
</protein>
<sequence length="397" mass="43210">MSSHNSRKRKRRDDAQYCWPAEEVYQQAPVTVEEHAGYVGGYADTVYYANLAGDPSSAGPLPGSQWTLPDRTAVNTQVNPHSSGLLPSPYGGGQHHDANSGAWQSSLYSGGQASNQSHQSGQYVDPLLSLQPTIPPSTTPQESTQVPQITIASRDPIRSPQHMRTALAKAANSLRELTECLPTDETAPGLPSTQELDQRRETYIQDVDSVHSEIHTQVSAHTSEWGDPNMYYEEGVATLGGWMNYRHALDEHTKRASKFARKIYGPAITATATANSYIQAQQSAGPSPKGAGGSDFIVEAEAESQASVASLYAREILPPGPAIESDINSEAFASGYQTALWEAQKAYWYLDDNESALEVAVSTSPNDSITKQLKEAWDSMECDYKVVKSHIDQSLFS</sequence>
<dbReference type="EMBL" id="KI669494">
    <property type="protein sequence ID" value="OCF36965.1"/>
    <property type="molecule type" value="Genomic_DNA"/>
</dbReference>
<evidence type="ECO:0000313" key="3">
    <source>
        <dbReference type="Proteomes" id="UP000092666"/>
    </source>
</evidence>
<dbReference type="AlphaFoldDB" id="A0A1B9H123"/>
<feature type="compositionally biased region" description="Polar residues" evidence="1">
    <location>
        <begin position="139"/>
        <end position="148"/>
    </location>
</feature>
<evidence type="ECO:0000313" key="2">
    <source>
        <dbReference type="EMBL" id="OCF36965.1"/>
    </source>
</evidence>
<reference evidence="2 3" key="1">
    <citation type="submission" date="2013-07" db="EMBL/GenBank/DDBJ databases">
        <title>The Genome Sequence of Cryptococcus heveanensis BCC8398.</title>
        <authorList>
            <consortium name="The Broad Institute Genome Sequencing Platform"/>
            <person name="Cuomo C."/>
            <person name="Litvintseva A."/>
            <person name="Chen Y."/>
            <person name="Heitman J."/>
            <person name="Sun S."/>
            <person name="Springer D."/>
            <person name="Dromer F."/>
            <person name="Young S.K."/>
            <person name="Zeng Q."/>
            <person name="Gargeya S."/>
            <person name="Fitzgerald M."/>
            <person name="Abouelleil A."/>
            <person name="Alvarado L."/>
            <person name="Berlin A.M."/>
            <person name="Chapman S.B."/>
            <person name="Dewar J."/>
            <person name="Goldberg J."/>
            <person name="Griggs A."/>
            <person name="Gujja S."/>
            <person name="Hansen M."/>
            <person name="Howarth C."/>
            <person name="Imamovic A."/>
            <person name="Larimer J."/>
            <person name="McCowan C."/>
            <person name="Murphy C."/>
            <person name="Pearson M."/>
            <person name="Priest M."/>
            <person name="Roberts A."/>
            <person name="Saif S."/>
            <person name="Shea T."/>
            <person name="Sykes S."/>
            <person name="Wortman J."/>
            <person name="Nusbaum C."/>
            <person name="Birren B."/>
        </authorList>
    </citation>
    <scope>NUCLEOTIDE SEQUENCE [LARGE SCALE GENOMIC DNA]</scope>
    <source>
        <strain evidence="2 3">BCC8398</strain>
    </source>
</reference>
<organism evidence="2 3">
    <name type="scientific">Kwoniella heveanensis BCC8398</name>
    <dbReference type="NCBI Taxonomy" id="1296120"/>
    <lineage>
        <taxon>Eukaryota</taxon>
        <taxon>Fungi</taxon>
        <taxon>Dikarya</taxon>
        <taxon>Basidiomycota</taxon>
        <taxon>Agaricomycotina</taxon>
        <taxon>Tremellomycetes</taxon>
        <taxon>Tremellales</taxon>
        <taxon>Cryptococcaceae</taxon>
        <taxon>Kwoniella</taxon>
    </lineage>
</organism>